<gene>
    <name evidence="1" type="ORF">V5799_004634</name>
</gene>
<protein>
    <submittedName>
        <fullName evidence="1">Uncharacterized protein</fullName>
    </submittedName>
</protein>
<name>A0AAQ4D5J0_AMBAM</name>
<sequence>MARRAPSEARMCPAVPPHIKPMVATATVMSRRCRPSSLEALATDVIVAQVLPVLEGAVAPEGADALAAAGKNPFVACKPAIIETLIEKIQRKRGHLNLSCVQFEILFCRSGVKKLDLFLTSEFLARKDALR</sequence>
<reference evidence="1 2" key="1">
    <citation type="journal article" date="2023" name="Arcadia Sci">
        <title>De novo assembly of a long-read Amblyomma americanum tick genome.</title>
        <authorList>
            <person name="Chou S."/>
            <person name="Poskanzer K.E."/>
            <person name="Rollins M."/>
            <person name="Thuy-Boun P.S."/>
        </authorList>
    </citation>
    <scope>NUCLEOTIDE SEQUENCE [LARGE SCALE GENOMIC DNA]</scope>
    <source>
        <strain evidence="1">F_SG_1</strain>
        <tissue evidence="1">Salivary glands</tissue>
    </source>
</reference>
<accession>A0AAQ4D5J0</accession>
<proteinExistence type="predicted"/>
<organism evidence="1 2">
    <name type="scientific">Amblyomma americanum</name>
    <name type="common">Lone star tick</name>
    <dbReference type="NCBI Taxonomy" id="6943"/>
    <lineage>
        <taxon>Eukaryota</taxon>
        <taxon>Metazoa</taxon>
        <taxon>Ecdysozoa</taxon>
        <taxon>Arthropoda</taxon>
        <taxon>Chelicerata</taxon>
        <taxon>Arachnida</taxon>
        <taxon>Acari</taxon>
        <taxon>Parasitiformes</taxon>
        <taxon>Ixodida</taxon>
        <taxon>Ixodoidea</taxon>
        <taxon>Ixodidae</taxon>
        <taxon>Amblyomminae</taxon>
        <taxon>Amblyomma</taxon>
    </lineage>
</organism>
<comment type="caution">
    <text evidence="1">The sequence shown here is derived from an EMBL/GenBank/DDBJ whole genome shotgun (WGS) entry which is preliminary data.</text>
</comment>
<keyword evidence="2" id="KW-1185">Reference proteome</keyword>
<dbReference type="AlphaFoldDB" id="A0AAQ4D5J0"/>
<evidence type="ECO:0000313" key="2">
    <source>
        <dbReference type="Proteomes" id="UP001321473"/>
    </source>
</evidence>
<evidence type="ECO:0000313" key="1">
    <source>
        <dbReference type="EMBL" id="KAK8757730.1"/>
    </source>
</evidence>
<dbReference type="EMBL" id="JARKHS020034868">
    <property type="protein sequence ID" value="KAK8757730.1"/>
    <property type="molecule type" value="Genomic_DNA"/>
</dbReference>
<dbReference type="Proteomes" id="UP001321473">
    <property type="component" value="Unassembled WGS sequence"/>
</dbReference>